<dbReference type="AlphaFoldDB" id="A0A8S9PYF3"/>
<protein>
    <submittedName>
        <fullName evidence="1">Uncharacterized protein</fullName>
    </submittedName>
</protein>
<evidence type="ECO:0000313" key="1">
    <source>
        <dbReference type="EMBL" id="KAF3523432.1"/>
    </source>
</evidence>
<organism evidence="1 2">
    <name type="scientific">Brassica cretica</name>
    <name type="common">Mustard</name>
    <dbReference type="NCBI Taxonomy" id="69181"/>
    <lineage>
        <taxon>Eukaryota</taxon>
        <taxon>Viridiplantae</taxon>
        <taxon>Streptophyta</taxon>
        <taxon>Embryophyta</taxon>
        <taxon>Tracheophyta</taxon>
        <taxon>Spermatophyta</taxon>
        <taxon>Magnoliopsida</taxon>
        <taxon>eudicotyledons</taxon>
        <taxon>Gunneridae</taxon>
        <taxon>Pentapetalae</taxon>
        <taxon>rosids</taxon>
        <taxon>malvids</taxon>
        <taxon>Brassicales</taxon>
        <taxon>Brassicaceae</taxon>
        <taxon>Brassiceae</taxon>
        <taxon>Brassica</taxon>
    </lineage>
</organism>
<gene>
    <name evidence="1" type="ORF">F2Q69_00048591</name>
</gene>
<proteinExistence type="predicted"/>
<sequence>MCCAFLWSGSPNQTHKTKVSWTNLCYPKAEGGLGVRRLRDSYKVFALKLIWCLFTQHRPPLLVCWVKFYFFMVAPSGCSKSRMRNQPTCGLIIGWIRGGLIDVTSAAGTTYIGLPRRATVSDAVKQNEWAI</sequence>
<name>A0A8S9PYF3_BRACR</name>
<comment type="caution">
    <text evidence="1">The sequence shown here is derived from an EMBL/GenBank/DDBJ whole genome shotgun (WGS) entry which is preliminary data.</text>
</comment>
<evidence type="ECO:0000313" key="2">
    <source>
        <dbReference type="Proteomes" id="UP000712600"/>
    </source>
</evidence>
<dbReference type="Proteomes" id="UP000712600">
    <property type="component" value="Unassembled WGS sequence"/>
</dbReference>
<accession>A0A8S9PYF3</accession>
<dbReference type="EMBL" id="QGKX02001347">
    <property type="protein sequence ID" value="KAF3523432.1"/>
    <property type="molecule type" value="Genomic_DNA"/>
</dbReference>
<reference evidence="1" key="1">
    <citation type="submission" date="2019-12" db="EMBL/GenBank/DDBJ databases">
        <title>Genome sequencing and annotation of Brassica cretica.</title>
        <authorList>
            <person name="Studholme D.J."/>
            <person name="Sarris P."/>
        </authorList>
    </citation>
    <scope>NUCLEOTIDE SEQUENCE</scope>
    <source>
        <strain evidence="1">PFS-109/04</strain>
        <tissue evidence="1">Leaf</tissue>
    </source>
</reference>